<keyword evidence="4 6" id="KW-1133">Transmembrane helix</keyword>
<accession>A0ABN5PQ26</accession>
<dbReference type="Proteomes" id="UP000273001">
    <property type="component" value="Chromosome"/>
</dbReference>
<feature type="transmembrane region" description="Helical" evidence="6">
    <location>
        <begin position="153"/>
        <end position="177"/>
    </location>
</feature>
<dbReference type="SUPFAM" id="SSF161098">
    <property type="entry name" value="MetI-like"/>
    <property type="match status" value="1"/>
</dbReference>
<evidence type="ECO:0000256" key="6">
    <source>
        <dbReference type="RuleBase" id="RU363032"/>
    </source>
</evidence>
<feature type="transmembrane region" description="Helical" evidence="6">
    <location>
        <begin position="34"/>
        <end position="53"/>
    </location>
</feature>
<evidence type="ECO:0000259" key="7">
    <source>
        <dbReference type="PROSITE" id="PS50928"/>
    </source>
</evidence>
<evidence type="ECO:0000313" key="9">
    <source>
        <dbReference type="Proteomes" id="UP000273001"/>
    </source>
</evidence>
<dbReference type="Gene3D" id="1.10.3720.10">
    <property type="entry name" value="MetI-like"/>
    <property type="match status" value="1"/>
</dbReference>
<dbReference type="PANTHER" id="PTHR30177:SF33">
    <property type="entry name" value="POSSIBLE OSMOPROTECTANT (GLYCINE BETAINE_CARNITINE_CHOLINE_L-PROLINE) TRANSPORT INTEGRAL MEMBRANE PROTEIN ABC TRANSPORTER PROZ"/>
    <property type="match status" value="1"/>
</dbReference>
<keyword evidence="3 6" id="KW-0812">Transmembrane</keyword>
<evidence type="ECO:0000256" key="2">
    <source>
        <dbReference type="ARBA" id="ARBA00022448"/>
    </source>
</evidence>
<name>A0ABN5PQ26_9ACTO</name>
<dbReference type="EMBL" id="CP032514">
    <property type="protein sequence ID" value="AYD90129.1"/>
    <property type="molecule type" value="Genomic_DNA"/>
</dbReference>
<evidence type="ECO:0000256" key="5">
    <source>
        <dbReference type="ARBA" id="ARBA00023136"/>
    </source>
</evidence>
<reference evidence="8 9" key="1">
    <citation type="submission" date="2018-09" db="EMBL/GenBank/DDBJ databases">
        <authorList>
            <person name="Li J."/>
        </authorList>
    </citation>
    <scope>NUCLEOTIDE SEQUENCE [LARGE SCALE GENOMIC DNA]</scope>
    <source>
        <strain evidence="8 9">2129</strain>
    </source>
</reference>
<evidence type="ECO:0000313" key="8">
    <source>
        <dbReference type="EMBL" id="AYD90129.1"/>
    </source>
</evidence>
<comment type="similarity">
    <text evidence="6">Belongs to the binding-protein-dependent transport system permease family.</text>
</comment>
<organism evidence="8 9">
    <name type="scientific">Actinomyces lilanjuaniae</name>
    <dbReference type="NCBI Taxonomy" id="2321394"/>
    <lineage>
        <taxon>Bacteria</taxon>
        <taxon>Bacillati</taxon>
        <taxon>Actinomycetota</taxon>
        <taxon>Actinomycetes</taxon>
        <taxon>Actinomycetales</taxon>
        <taxon>Actinomycetaceae</taxon>
        <taxon>Actinomyces</taxon>
    </lineage>
</organism>
<evidence type="ECO:0000256" key="4">
    <source>
        <dbReference type="ARBA" id="ARBA00022989"/>
    </source>
</evidence>
<feature type="transmembrane region" description="Helical" evidence="6">
    <location>
        <begin position="74"/>
        <end position="101"/>
    </location>
</feature>
<gene>
    <name evidence="8" type="ORF">D5R93_09180</name>
</gene>
<feature type="transmembrane region" description="Helical" evidence="6">
    <location>
        <begin position="189"/>
        <end position="209"/>
    </location>
</feature>
<keyword evidence="2 6" id="KW-0813">Transport</keyword>
<protein>
    <submittedName>
        <fullName evidence="8">ABC transporter permease</fullName>
    </submittedName>
</protein>
<sequence length="226" mass="23196">MTLLLEALAYLLSPDSWSGRLALGTLLTQHVGYSLMAVGLASLIGVPAGWWVGHSGRGTTWVQGLSGAVRALPTLGLVTLLGLLLGIGLAAPMIALVVLALPSVLAGATSGVRSADTGAVDGARSCGMTELQVLTRVEVPLGAPLLVGGLRSASLQVVATATLAAYTGAGGLGRLMFLGLRTQRYDMMLASALLVIAVALASETFFSLLQRVLAPASVRRNRKEQP</sequence>
<dbReference type="RefSeq" id="WP_119836461.1">
    <property type="nucleotide sequence ID" value="NZ_CP032514.1"/>
</dbReference>
<dbReference type="InterPro" id="IPR051204">
    <property type="entry name" value="ABC_transp_perm/SBD"/>
</dbReference>
<dbReference type="InterPro" id="IPR000515">
    <property type="entry name" value="MetI-like"/>
</dbReference>
<comment type="subcellular location">
    <subcellularLocation>
        <location evidence="6">Cell membrane</location>
        <topology evidence="6">Multi-pass membrane protein</topology>
    </subcellularLocation>
    <subcellularLocation>
        <location evidence="1">Membrane</location>
        <topology evidence="1">Multi-pass membrane protein</topology>
    </subcellularLocation>
</comment>
<dbReference type="PANTHER" id="PTHR30177">
    <property type="entry name" value="GLYCINE BETAINE/L-PROLINE TRANSPORT SYSTEM PERMEASE PROTEIN PROW"/>
    <property type="match status" value="1"/>
</dbReference>
<keyword evidence="5 6" id="KW-0472">Membrane</keyword>
<evidence type="ECO:0000256" key="1">
    <source>
        <dbReference type="ARBA" id="ARBA00004141"/>
    </source>
</evidence>
<keyword evidence="9" id="KW-1185">Reference proteome</keyword>
<dbReference type="InterPro" id="IPR035906">
    <property type="entry name" value="MetI-like_sf"/>
</dbReference>
<dbReference type="CDD" id="cd06261">
    <property type="entry name" value="TM_PBP2"/>
    <property type="match status" value="1"/>
</dbReference>
<feature type="domain" description="ABC transmembrane type-1" evidence="7">
    <location>
        <begin position="27"/>
        <end position="206"/>
    </location>
</feature>
<dbReference type="Pfam" id="PF00528">
    <property type="entry name" value="BPD_transp_1"/>
    <property type="match status" value="1"/>
</dbReference>
<proteinExistence type="inferred from homology"/>
<dbReference type="PROSITE" id="PS50928">
    <property type="entry name" value="ABC_TM1"/>
    <property type="match status" value="1"/>
</dbReference>
<evidence type="ECO:0000256" key="3">
    <source>
        <dbReference type="ARBA" id="ARBA00022692"/>
    </source>
</evidence>